<protein>
    <recommendedName>
        <fullName evidence="5">Phosphomethylpyrimidine kinase</fullName>
    </recommendedName>
</protein>
<evidence type="ECO:0000259" key="2">
    <source>
        <dbReference type="Pfam" id="PF08543"/>
    </source>
</evidence>
<keyword evidence="4" id="KW-1185">Reference proteome</keyword>
<dbReference type="GO" id="GO:0008902">
    <property type="term" value="F:hydroxymethylpyrimidine kinase activity"/>
    <property type="evidence" value="ECO:0007669"/>
    <property type="project" value="TreeGrafter"/>
</dbReference>
<dbReference type="Pfam" id="PF08543">
    <property type="entry name" value="Phos_pyr_kin"/>
    <property type="match status" value="1"/>
</dbReference>
<dbReference type="InterPro" id="IPR004305">
    <property type="entry name" value="Thiaminase-2/PQQC"/>
</dbReference>
<dbReference type="EMBL" id="JAVRRD010000013">
    <property type="protein sequence ID" value="KAK5052601.1"/>
    <property type="molecule type" value="Genomic_DNA"/>
</dbReference>
<feature type="domain" description="Pyridoxamine kinase/Phosphomethylpyrimidine kinase" evidence="2">
    <location>
        <begin position="84"/>
        <end position="354"/>
    </location>
</feature>
<dbReference type="FunFam" id="3.40.1190.20:FF:000034">
    <property type="entry name" value="Putative hydroxymethylpyrimidine/ phosphomethylpyrimidine kinase 2"/>
    <property type="match status" value="1"/>
</dbReference>
<dbReference type="Gene3D" id="3.40.1190.20">
    <property type="match status" value="1"/>
</dbReference>
<gene>
    <name evidence="3" type="ORF">LTR84_002466</name>
</gene>
<dbReference type="PANTHER" id="PTHR20858">
    <property type="entry name" value="PHOSPHOMETHYLPYRIMIDINE KINASE"/>
    <property type="match status" value="1"/>
</dbReference>
<organism evidence="3 4">
    <name type="scientific">Exophiala bonariae</name>
    <dbReference type="NCBI Taxonomy" id="1690606"/>
    <lineage>
        <taxon>Eukaryota</taxon>
        <taxon>Fungi</taxon>
        <taxon>Dikarya</taxon>
        <taxon>Ascomycota</taxon>
        <taxon>Pezizomycotina</taxon>
        <taxon>Eurotiomycetes</taxon>
        <taxon>Chaetothyriomycetidae</taxon>
        <taxon>Chaetothyriales</taxon>
        <taxon>Herpotrichiellaceae</taxon>
        <taxon>Exophiala</taxon>
    </lineage>
</organism>
<dbReference type="GO" id="GO:0009228">
    <property type="term" value="P:thiamine biosynthetic process"/>
    <property type="evidence" value="ECO:0007669"/>
    <property type="project" value="InterPro"/>
</dbReference>
<dbReference type="InterPro" id="IPR027574">
    <property type="entry name" value="Thiaminase_II"/>
</dbReference>
<dbReference type="NCBIfam" id="TIGR00097">
    <property type="entry name" value="HMP-P_kinase"/>
    <property type="match status" value="1"/>
</dbReference>
<evidence type="ECO:0008006" key="5">
    <source>
        <dbReference type="Google" id="ProtNLM"/>
    </source>
</evidence>
<comment type="caution">
    <text evidence="3">The sequence shown here is derived from an EMBL/GenBank/DDBJ whole genome shotgun (WGS) entry which is preliminary data.</text>
</comment>
<dbReference type="CDD" id="cd01169">
    <property type="entry name" value="HMPP_kinase"/>
    <property type="match status" value="1"/>
</dbReference>
<dbReference type="Pfam" id="PF03070">
    <property type="entry name" value="TENA_THI-4"/>
    <property type="match status" value="1"/>
</dbReference>
<dbReference type="NCBIfam" id="TIGR04306">
    <property type="entry name" value="salvage_TenA"/>
    <property type="match status" value="1"/>
</dbReference>
<dbReference type="GO" id="GO:0050334">
    <property type="term" value="F:thiaminase activity"/>
    <property type="evidence" value="ECO:0007669"/>
    <property type="project" value="InterPro"/>
</dbReference>
<dbReference type="AlphaFoldDB" id="A0AAV9N9I9"/>
<dbReference type="Proteomes" id="UP001358417">
    <property type="component" value="Unassembled WGS sequence"/>
</dbReference>
<evidence type="ECO:0000259" key="1">
    <source>
        <dbReference type="Pfam" id="PF03070"/>
    </source>
</evidence>
<evidence type="ECO:0000313" key="4">
    <source>
        <dbReference type="Proteomes" id="UP001358417"/>
    </source>
</evidence>
<dbReference type="SUPFAM" id="SSF53613">
    <property type="entry name" value="Ribokinase-like"/>
    <property type="match status" value="1"/>
</dbReference>
<dbReference type="GO" id="GO:0005829">
    <property type="term" value="C:cytosol"/>
    <property type="evidence" value="ECO:0007669"/>
    <property type="project" value="TreeGrafter"/>
</dbReference>
<sequence>MESATSSSSGEDVIKYLRTWGGGSYAVDSPSSNVENPKDPQHLSLFNSGGYETKSIHRRLSSASELKLIINMVVPRVLVIAGSDSSGGAGLEADQKVLAAHSCYAMTATTALTAQNTSGVEDVHVTPPSFVGKQIDACLSDIGCDVVKTGMLASAETIRVIAEALQRHHVSTIIVDPVMVATSGAQLLPGDAVRNLRDLLLPMTSLLTPNIPEATLLLRDADIQYKSPSGLEDLKALAKMVHGLGPKAILLKGGHMPLTKDYIKSGSEEEKSITVDILYDGNDYTIIESRYVRSKNTHGTGCSLASAIASNIALQKSRSQPYDLDTSIRIAVRYVAAGIVTAPTSLGKGSGPINHFHSIQTLPFSPGYFVEYLLSHPAVTPVWQKYTHHEFATQMARGTLPEALFKNYLIQDYIYLTHFARTHALAAYKSKTMDAITASATIIMHIEREMDLHLSYCREFGISKADIEDPTRRESLACVAYSRYVLDVGQSEDWLALQMALAPCLLGYGATAQRLYREKESVKTEQGNRYWRWVENYVADDYQQAVRVGSQLIEKNIVRQSPQRIDELVRIFVRATEMEVRFWDFDAHLEV</sequence>
<dbReference type="InterPro" id="IPR029056">
    <property type="entry name" value="Ribokinase-like"/>
</dbReference>
<dbReference type="FunFam" id="1.20.910.10:FF:000003">
    <property type="entry name" value="Hydroxymethylpyrimidine/phosphomethylpyrimidine kinase THI20"/>
    <property type="match status" value="1"/>
</dbReference>
<name>A0AAV9N9I9_9EURO</name>
<dbReference type="GeneID" id="89970674"/>
<proteinExistence type="predicted"/>
<evidence type="ECO:0000313" key="3">
    <source>
        <dbReference type="EMBL" id="KAK5052601.1"/>
    </source>
</evidence>
<dbReference type="SUPFAM" id="SSF48613">
    <property type="entry name" value="Heme oxygenase-like"/>
    <property type="match status" value="1"/>
</dbReference>
<dbReference type="RefSeq" id="XP_064706301.1">
    <property type="nucleotide sequence ID" value="XM_064846076.1"/>
</dbReference>
<dbReference type="InterPro" id="IPR016084">
    <property type="entry name" value="Haem_Oase-like_multi-hlx"/>
</dbReference>
<dbReference type="CDD" id="cd19367">
    <property type="entry name" value="TenA_C_ScTHI20-like"/>
    <property type="match status" value="1"/>
</dbReference>
<dbReference type="PANTHER" id="PTHR20858:SF17">
    <property type="entry name" value="HYDROXYMETHYLPYRIMIDINE_PHOSPHOMETHYLPYRIMIDINE KINASE THI20-RELATED"/>
    <property type="match status" value="1"/>
</dbReference>
<dbReference type="InterPro" id="IPR004399">
    <property type="entry name" value="HMP/HMP-P_kinase_dom"/>
</dbReference>
<dbReference type="GO" id="GO:0008972">
    <property type="term" value="F:phosphomethylpyrimidine kinase activity"/>
    <property type="evidence" value="ECO:0007669"/>
    <property type="project" value="InterPro"/>
</dbReference>
<dbReference type="InterPro" id="IPR013749">
    <property type="entry name" value="PM/HMP-P_kinase-1"/>
</dbReference>
<feature type="domain" description="Thiaminase-2/PQQC" evidence="1">
    <location>
        <begin position="376"/>
        <end position="584"/>
    </location>
</feature>
<accession>A0AAV9N9I9</accession>
<dbReference type="Gene3D" id="1.20.910.10">
    <property type="entry name" value="Heme oxygenase-like"/>
    <property type="match status" value="1"/>
</dbReference>
<reference evidence="3 4" key="1">
    <citation type="submission" date="2023-08" db="EMBL/GenBank/DDBJ databases">
        <title>Black Yeasts Isolated from many extreme environments.</title>
        <authorList>
            <person name="Coleine C."/>
            <person name="Stajich J.E."/>
            <person name="Selbmann L."/>
        </authorList>
    </citation>
    <scope>NUCLEOTIDE SEQUENCE [LARGE SCALE GENOMIC DNA]</scope>
    <source>
        <strain evidence="3 4">CCFEE 5792</strain>
    </source>
</reference>